<protein>
    <submittedName>
        <fullName evidence="2">Uncharacterized protein</fullName>
    </submittedName>
</protein>
<name>A0A8S9Y0C4_APOLU</name>
<reference evidence="2" key="1">
    <citation type="journal article" date="2021" name="Mol. Ecol. Resour.">
        <title>Apolygus lucorum genome provides insights into omnivorousness and mesophyll feeding.</title>
        <authorList>
            <person name="Liu Y."/>
            <person name="Liu H."/>
            <person name="Wang H."/>
            <person name="Huang T."/>
            <person name="Liu B."/>
            <person name="Yang B."/>
            <person name="Yin L."/>
            <person name="Li B."/>
            <person name="Zhang Y."/>
            <person name="Zhang S."/>
            <person name="Jiang F."/>
            <person name="Zhang X."/>
            <person name="Ren Y."/>
            <person name="Wang B."/>
            <person name="Wang S."/>
            <person name="Lu Y."/>
            <person name="Wu K."/>
            <person name="Fan W."/>
            <person name="Wang G."/>
        </authorList>
    </citation>
    <scope>NUCLEOTIDE SEQUENCE</scope>
    <source>
        <strain evidence="2">12Hb</strain>
    </source>
</reference>
<dbReference type="AlphaFoldDB" id="A0A8S9Y0C4"/>
<dbReference type="EMBL" id="WIXP02000002">
    <property type="protein sequence ID" value="KAF6214742.1"/>
    <property type="molecule type" value="Genomic_DNA"/>
</dbReference>
<accession>A0A8S9Y0C4</accession>
<feature type="compositionally biased region" description="Acidic residues" evidence="1">
    <location>
        <begin position="225"/>
        <end position="249"/>
    </location>
</feature>
<evidence type="ECO:0000256" key="1">
    <source>
        <dbReference type="SAM" id="MobiDB-lite"/>
    </source>
</evidence>
<keyword evidence="3" id="KW-1185">Reference proteome</keyword>
<gene>
    <name evidence="2" type="ORF">GE061_009485</name>
</gene>
<proteinExistence type="predicted"/>
<feature type="compositionally biased region" description="Acidic residues" evidence="1">
    <location>
        <begin position="271"/>
        <end position="283"/>
    </location>
</feature>
<organism evidence="2 3">
    <name type="scientific">Apolygus lucorum</name>
    <name type="common">Small green plant bug</name>
    <name type="synonym">Lygocoris lucorum</name>
    <dbReference type="NCBI Taxonomy" id="248454"/>
    <lineage>
        <taxon>Eukaryota</taxon>
        <taxon>Metazoa</taxon>
        <taxon>Ecdysozoa</taxon>
        <taxon>Arthropoda</taxon>
        <taxon>Hexapoda</taxon>
        <taxon>Insecta</taxon>
        <taxon>Pterygota</taxon>
        <taxon>Neoptera</taxon>
        <taxon>Paraneoptera</taxon>
        <taxon>Hemiptera</taxon>
        <taxon>Heteroptera</taxon>
        <taxon>Panheteroptera</taxon>
        <taxon>Cimicomorpha</taxon>
        <taxon>Miridae</taxon>
        <taxon>Mirini</taxon>
        <taxon>Apolygus</taxon>
    </lineage>
</organism>
<feature type="compositionally biased region" description="Polar residues" evidence="1">
    <location>
        <begin position="198"/>
        <end position="213"/>
    </location>
</feature>
<feature type="region of interest" description="Disordered" evidence="1">
    <location>
        <begin position="198"/>
        <end position="249"/>
    </location>
</feature>
<feature type="compositionally biased region" description="Polar residues" evidence="1">
    <location>
        <begin position="284"/>
        <end position="294"/>
    </location>
</feature>
<dbReference type="PANTHER" id="PTHR10773">
    <property type="entry name" value="DNA-DIRECTED RNA POLYMERASES I, II, AND III SUBUNIT RPABC2"/>
    <property type="match status" value="1"/>
</dbReference>
<dbReference type="OrthoDB" id="6594928at2759"/>
<evidence type="ECO:0000313" key="2">
    <source>
        <dbReference type="EMBL" id="KAF6214742.1"/>
    </source>
</evidence>
<sequence>MSEEKPRPIVLARKKGPRGPIFRSRAELILQRAHLKVEDETRPPSQGILHQAPNCSDRFGDVLSHDGKTLTPLAVLVVEDASACTGAEFSKEPETPQQDSNCLDKFGEVPECDNGNLAAPLEILTTDSTQGLNEDILREPIQTSENSVVLVPKGGIAFPTAGELIVQADHFLHELGFLPESDCLGDATDEISFTAIETTLTDRPLKPSTSLEEATTPDLGHESQSEDGDSDYSPEYGAEDPDCDFSLDSDCDSFRDTSDILTERQNGNSQNEEEPYDANEDEQTGPTSNDNQLSRTKKRTIYESSKMYREVQKRKREVGEEYTGIKKIIITKDTGETVEKYEYKVPRPSKRMKGGCNCKLSEKGIKAACRRFTEDQRTALYNNFWKNMAWNAKRTYIAALVDTVQTKFHWNRKEESTSSRRSQTLKYHLCHNGLKLPVCKTMFLNTFDVTDWWVLHCVKDNTAAMRESCVEDPACSEEDCTVQVSAQSRAVTKRHEKKVEALKDFLRALNKMESHYCRQNTGKMFLEPVFQTKAEVYDLYRKEIGKPDGPGIVTIQTFYAEFDRQNLSIYVPRKDLCDKCVAYATGNYSREDYDEHQARKQLARKEKQEDNEGPHFVTTMDLQVEYLQHTIFKDFSKLGPMKSIRPGFRAGDPCVNDIRALKYSPSGEMFYKLKFTDDWTLFEKRRSRKRDSPGGVTSLYRAPLPIKADKFEHLQQLKRVLCKDYHHFYDSLRHS</sequence>
<evidence type="ECO:0000313" key="3">
    <source>
        <dbReference type="Proteomes" id="UP000466442"/>
    </source>
</evidence>
<dbReference type="PANTHER" id="PTHR10773:SF19">
    <property type="match status" value="1"/>
</dbReference>
<feature type="region of interest" description="Disordered" evidence="1">
    <location>
        <begin position="261"/>
        <end position="298"/>
    </location>
</feature>
<comment type="caution">
    <text evidence="2">The sequence shown here is derived from an EMBL/GenBank/DDBJ whole genome shotgun (WGS) entry which is preliminary data.</text>
</comment>
<dbReference type="Proteomes" id="UP000466442">
    <property type="component" value="Unassembled WGS sequence"/>
</dbReference>